<accession>A0A2B9DJI3</accession>
<protein>
    <submittedName>
        <fullName evidence="1">Uncharacterized protein</fullName>
    </submittedName>
</protein>
<dbReference type="AlphaFoldDB" id="A0A2B9DJI3"/>
<gene>
    <name evidence="1" type="ORF">CN958_30665</name>
</gene>
<organism evidence="1 2">
    <name type="scientific">Bacillus cereus</name>
    <dbReference type="NCBI Taxonomy" id="1396"/>
    <lineage>
        <taxon>Bacteria</taxon>
        <taxon>Bacillati</taxon>
        <taxon>Bacillota</taxon>
        <taxon>Bacilli</taxon>
        <taxon>Bacillales</taxon>
        <taxon>Bacillaceae</taxon>
        <taxon>Bacillus</taxon>
        <taxon>Bacillus cereus group</taxon>
    </lineage>
</organism>
<dbReference type="Proteomes" id="UP000222054">
    <property type="component" value="Unassembled WGS sequence"/>
</dbReference>
<evidence type="ECO:0000313" key="1">
    <source>
        <dbReference type="EMBL" id="PGM87271.1"/>
    </source>
</evidence>
<name>A0A2B9DJI3_BACCE</name>
<proteinExistence type="predicted"/>
<dbReference type="EMBL" id="NUHO01000249">
    <property type="protein sequence ID" value="PGM87271.1"/>
    <property type="molecule type" value="Genomic_DNA"/>
</dbReference>
<reference evidence="1 2" key="1">
    <citation type="submission" date="2017-09" db="EMBL/GenBank/DDBJ databases">
        <title>Large-scale bioinformatics analysis of Bacillus genomes uncovers conserved roles of natural products in bacterial physiology.</title>
        <authorList>
            <consortium name="Agbiome Team Llc"/>
            <person name="Bleich R.M."/>
            <person name="Grubbs K.J."/>
            <person name="Santa Maria K.C."/>
            <person name="Allen S.E."/>
            <person name="Farag S."/>
            <person name="Shank E.A."/>
            <person name="Bowers A."/>
        </authorList>
    </citation>
    <scope>NUCLEOTIDE SEQUENCE [LARGE SCALE GENOMIC DNA]</scope>
    <source>
        <strain evidence="1 2">AFS053130</strain>
    </source>
</reference>
<evidence type="ECO:0000313" key="2">
    <source>
        <dbReference type="Proteomes" id="UP000222054"/>
    </source>
</evidence>
<comment type="caution">
    <text evidence="1">The sequence shown here is derived from an EMBL/GenBank/DDBJ whole genome shotgun (WGS) entry which is preliminary data.</text>
</comment>
<sequence>MSIGRYIITYVQNDKKLFEKSESFYSAIGPVCGIRLAGSLFENVESLQSYKDFIETLTI</sequence>